<dbReference type="InterPro" id="IPR000683">
    <property type="entry name" value="Gfo/Idh/MocA-like_OxRdtase_N"/>
</dbReference>
<dbReference type="InterPro" id="IPR036291">
    <property type="entry name" value="NAD(P)-bd_dom_sf"/>
</dbReference>
<dbReference type="InterPro" id="IPR055170">
    <property type="entry name" value="GFO_IDH_MocA-like_dom"/>
</dbReference>
<dbReference type="Pfam" id="PF22725">
    <property type="entry name" value="GFO_IDH_MocA_C3"/>
    <property type="match status" value="1"/>
</dbReference>
<dbReference type="RefSeq" id="WP_344315350.1">
    <property type="nucleotide sequence ID" value="NZ_BAAANY010000046.1"/>
</dbReference>
<dbReference type="PRINTS" id="PR00069">
    <property type="entry name" value="ALDKETRDTASE"/>
</dbReference>
<evidence type="ECO:0000313" key="6">
    <source>
        <dbReference type="EMBL" id="GAA1721047.1"/>
    </source>
</evidence>
<dbReference type="Gene3D" id="3.20.20.100">
    <property type="entry name" value="NADP-dependent oxidoreductase domain"/>
    <property type="match status" value="1"/>
</dbReference>
<proteinExistence type="inferred from homology"/>
<comment type="caution">
    <text evidence="6">The sequence shown here is derived from an EMBL/GenBank/DDBJ whole genome shotgun (WGS) entry which is preliminary data.</text>
</comment>
<dbReference type="Pfam" id="PF00248">
    <property type="entry name" value="Aldo_ket_red"/>
    <property type="match status" value="1"/>
</dbReference>
<dbReference type="Gene3D" id="3.30.360.10">
    <property type="entry name" value="Dihydrodipicolinate Reductase, domain 2"/>
    <property type="match status" value="1"/>
</dbReference>
<name>A0ABP4VAR9_9ACTN</name>
<dbReference type="InterPro" id="IPR020471">
    <property type="entry name" value="AKR"/>
</dbReference>
<organism evidence="6 7">
    <name type="scientific">Fodinicola feengrottensis</name>
    <dbReference type="NCBI Taxonomy" id="435914"/>
    <lineage>
        <taxon>Bacteria</taxon>
        <taxon>Bacillati</taxon>
        <taxon>Actinomycetota</taxon>
        <taxon>Actinomycetes</taxon>
        <taxon>Mycobacteriales</taxon>
        <taxon>Fodinicola</taxon>
    </lineage>
</organism>
<evidence type="ECO:0000256" key="2">
    <source>
        <dbReference type="ARBA" id="ARBA00023002"/>
    </source>
</evidence>
<keyword evidence="2" id="KW-0560">Oxidoreductase</keyword>
<feature type="domain" description="GFO/IDH/MocA-like oxidoreductase" evidence="5">
    <location>
        <begin position="130"/>
        <end position="251"/>
    </location>
</feature>
<protein>
    <submittedName>
        <fullName evidence="6">Aldo/keto reductase</fullName>
    </submittedName>
</protein>
<dbReference type="Pfam" id="PF01408">
    <property type="entry name" value="GFO_IDH_MocA"/>
    <property type="match status" value="1"/>
</dbReference>
<sequence length="658" mass="70885">MLGWGIVGPGNIAGSFAGQLPLSRTGRLVAVASRDADRAAAFGREFGASRTYGDYGALLDDDQVDAVYIATPHSLHPMWTVRAAEAGKHVLCEKPLAINAAYAMAAVEAARRHDVFLMEAYMYRFHPRTRRLAELVAEGAIGVVSQIQASFAFSSAGTSGRLFDPALGGGGILDVGGYPVSMARLLAGATVGTPFANPVEVTGAAHVGTTGVDEWAIATLRFAHGLMAQVATGVRLAAEHTVKVYGSEGFLEVPDPWVPSPDEPARILVSRVGEQPREIVVAAAAQYALEADAVADHLAARQAPQLTWADSLGNAAALDSWRAAIGLTLPADQPTGPAHGRSLRRRPDHRMRYGWIGGLDQPVSRLVMGVDNQPDLGYASVMFDDFVEQGGNTFDTAWLYGGGRLEELFGQWLRGRGNRDELVIIGKGAHTPHCDPASIGRQLAQSLARLGTDHVDLYLMHRDNLEVPVGEFVEAMDEQRAAGRVRAYGVSNWTPARFDEAAAYASDHGLVGLSGLSNHFSLAEAYAVPWDGCEHVTDPRSWRWLRDRQVALLPWSSQARGFFTGRARPADRSDEELVRCYYSEANFGRLARAEKLAADLGVPTTAIALAYVLHQPFPTFPLIGPRTLAETDSSLRALDVELSDDQMTWLAGNENADS</sequence>
<dbReference type="SUPFAM" id="SSF51430">
    <property type="entry name" value="NAD(P)-linked oxidoreductase"/>
    <property type="match status" value="1"/>
</dbReference>
<dbReference type="PANTHER" id="PTHR22604">
    <property type="entry name" value="OXIDOREDUCTASES"/>
    <property type="match status" value="1"/>
</dbReference>
<evidence type="ECO:0000259" key="5">
    <source>
        <dbReference type="Pfam" id="PF22725"/>
    </source>
</evidence>
<dbReference type="EMBL" id="BAAANY010000046">
    <property type="protein sequence ID" value="GAA1721047.1"/>
    <property type="molecule type" value="Genomic_DNA"/>
</dbReference>
<dbReference type="SUPFAM" id="SSF51735">
    <property type="entry name" value="NAD(P)-binding Rossmann-fold domains"/>
    <property type="match status" value="1"/>
</dbReference>
<dbReference type="Gene3D" id="3.40.50.720">
    <property type="entry name" value="NAD(P)-binding Rossmann-like Domain"/>
    <property type="match status" value="1"/>
</dbReference>
<accession>A0ABP4VAR9</accession>
<comment type="similarity">
    <text evidence="1">Belongs to the Gfo/Idh/MocA family.</text>
</comment>
<evidence type="ECO:0000259" key="3">
    <source>
        <dbReference type="Pfam" id="PF00248"/>
    </source>
</evidence>
<evidence type="ECO:0000259" key="4">
    <source>
        <dbReference type="Pfam" id="PF01408"/>
    </source>
</evidence>
<keyword evidence="7" id="KW-1185">Reference proteome</keyword>
<dbReference type="InterPro" id="IPR036812">
    <property type="entry name" value="NAD(P)_OxRdtase_dom_sf"/>
</dbReference>
<reference evidence="7" key="1">
    <citation type="journal article" date="2019" name="Int. J. Syst. Evol. Microbiol.">
        <title>The Global Catalogue of Microorganisms (GCM) 10K type strain sequencing project: providing services to taxonomists for standard genome sequencing and annotation.</title>
        <authorList>
            <consortium name="The Broad Institute Genomics Platform"/>
            <consortium name="The Broad Institute Genome Sequencing Center for Infectious Disease"/>
            <person name="Wu L."/>
            <person name="Ma J."/>
        </authorList>
    </citation>
    <scope>NUCLEOTIDE SEQUENCE [LARGE SCALE GENOMIC DNA]</scope>
    <source>
        <strain evidence="7">JCM 14718</strain>
    </source>
</reference>
<dbReference type="CDD" id="cd19082">
    <property type="entry name" value="AKR_AKR10A1_2"/>
    <property type="match status" value="1"/>
</dbReference>
<dbReference type="Proteomes" id="UP001500618">
    <property type="component" value="Unassembled WGS sequence"/>
</dbReference>
<evidence type="ECO:0000256" key="1">
    <source>
        <dbReference type="ARBA" id="ARBA00010928"/>
    </source>
</evidence>
<dbReference type="PANTHER" id="PTHR22604:SF105">
    <property type="entry name" value="TRANS-1,2-DIHYDROBENZENE-1,2-DIOL DEHYDROGENASE"/>
    <property type="match status" value="1"/>
</dbReference>
<dbReference type="InterPro" id="IPR023210">
    <property type="entry name" value="NADP_OxRdtase_dom"/>
</dbReference>
<feature type="domain" description="Gfo/Idh/MocA-like oxidoreductase N-terminal" evidence="4">
    <location>
        <begin position="3"/>
        <end position="120"/>
    </location>
</feature>
<dbReference type="SUPFAM" id="SSF55347">
    <property type="entry name" value="Glyceraldehyde-3-phosphate dehydrogenase-like, C-terminal domain"/>
    <property type="match status" value="1"/>
</dbReference>
<feature type="domain" description="NADP-dependent oxidoreductase" evidence="3">
    <location>
        <begin position="377"/>
        <end position="648"/>
    </location>
</feature>
<gene>
    <name evidence="6" type="ORF">GCM10009765_81600</name>
</gene>
<evidence type="ECO:0000313" key="7">
    <source>
        <dbReference type="Proteomes" id="UP001500618"/>
    </source>
</evidence>
<dbReference type="InterPro" id="IPR050984">
    <property type="entry name" value="Gfo/Idh/MocA_domain"/>
</dbReference>